<comment type="caution">
    <text evidence="7">The sequence shown here is derived from an EMBL/GenBank/DDBJ whole genome shotgun (WGS) entry which is preliminary data.</text>
</comment>
<dbReference type="GO" id="GO:0022857">
    <property type="term" value="F:transmembrane transporter activity"/>
    <property type="evidence" value="ECO:0007669"/>
    <property type="project" value="InterPro"/>
</dbReference>
<dbReference type="InterPro" id="IPR047200">
    <property type="entry name" value="MFS_YcaD-like"/>
</dbReference>
<dbReference type="InterPro" id="IPR036259">
    <property type="entry name" value="MFS_trans_sf"/>
</dbReference>
<dbReference type="Gene3D" id="1.20.1250.20">
    <property type="entry name" value="MFS general substrate transporter like domains"/>
    <property type="match status" value="2"/>
</dbReference>
<dbReference type="GO" id="GO:0005886">
    <property type="term" value="C:plasma membrane"/>
    <property type="evidence" value="ECO:0007669"/>
    <property type="project" value="TreeGrafter"/>
</dbReference>
<feature type="transmembrane region" description="Helical" evidence="5">
    <location>
        <begin position="21"/>
        <end position="46"/>
    </location>
</feature>
<keyword evidence="3 5" id="KW-1133">Transmembrane helix</keyword>
<evidence type="ECO:0000256" key="4">
    <source>
        <dbReference type="ARBA" id="ARBA00023136"/>
    </source>
</evidence>
<evidence type="ECO:0000313" key="7">
    <source>
        <dbReference type="EMBL" id="PKI80839.1"/>
    </source>
</evidence>
<protein>
    <submittedName>
        <fullName evidence="7">MFS transporter</fullName>
    </submittedName>
</protein>
<comment type="subcellular location">
    <subcellularLocation>
        <location evidence="1">Membrane</location>
        <topology evidence="1">Multi-pass membrane protein</topology>
    </subcellularLocation>
</comment>
<feature type="transmembrane region" description="Helical" evidence="5">
    <location>
        <begin position="341"/>
        <end position="361"/>
    </location>
</feature>
<dbReference type="Pfam" id="PF07690">
    <property type="entry name" value="MFS_1"/>
    <property type="match status" value="1"/>
</dbReference>
<feature type="transmembrane region" description="Helical" evidence="5">
    <location>
        <begin position="302"/>
        <end position="321"/>
    </location>
</feature>
<evidence type="ECO:0000256" key="3">
    <source>
        <dbReference type="ARBA" id="ARBA00022989"/>
    </source>
</evidence>
<feature type="transmembrane region" description="Helical" evidence="5">
    <location>
        <begin position="278"/>
        <end position="296"/>
    </location>
</feature>
<gene>
    <name evidence="7" type="ORF">CP960_07495</name>
</gene>
<dbReference type="EMBL" id="NXIF01000027">
    <property type="protein sequence ID" value="PKI80839.1"/>
    <property type="molecule type" value="Genomic_DNA"/>
</dbReference>
<dbReference type="PANTHER" id="PTHR23521">
    <property type="entry name" value="TRANSPORTER MFS SUPERFAMILY"/>
    <property type="match status" value="1"/>
</dbReference>
<sequence length="422" mass="46638">MLVNIILQGLLLKLRTIIFPISSLFFSIGFLAIGYGMILTFVGVYLKELHVSNTVIGIINAAFFLGAVSSSIFSQKIISTVGHIRSFAAFASIMVVSFLLHSVFFNEVLWAVLRLISGFAFYALLIIIESWLNEKSSEEDRGKILAIYTIIFYLSTALGQLFLNIDEHFKQAIFTIGSVLVLFSVVTIALTKIKEPKLTAFEKYSVPKIFSIVPLATVSSFIGGFFVGGFFTMVPVYILMQNQSIEVVSYFMLVSLLGGLASQWPIGLLSDKYGRRKLIAFSAFFSFVISSLFVLFTPSSTSLYLLGFLLGFSIFSIYPLAVARANDVVDENKDIVEISRALLFAYGIGSFISPILVGFGLSFFPEFLFASFAFLGLFLSFYSLSKKRVADDDLSTFVNIPVASGAELPELDPRQDEHMPSS</sequence>
<feature type="transmembrane region" description="Helical" evidence="5">
    <location>
        <begin position="144"/>
        <end position="165"/>
    </location>
</feature>
<reference evidence="7 8" key="1">
    <citation type="submission" date="2017-09" db="EMBL/GenBank/DDBJ databases">
        <title>Genomics of the genus Arcobacter.</title>
        <authorList>
            <person name="Perez-Cataluna A."/>
            <person name="Figueras M.J."/>
            <person name="Salas-Masso N."/>
        </authorList>
    </citation>
    <scope>NUCLEOTIDE SEQUENCE [LARGE SCALE GENOMIC DNA]</scope>
    <source>
        <strain evidence="7 8">DSM 18005</strain>
    </source>
</reference>
<keyword evidence="2 5" id="KW-0812">Transmembrane</keyword>
<dbReference type="SUPFAM" id="SSF103473">
    <property type="entry name" value="MFS general substrate transporter"/>
    <property type="match status" value="1"/>
</dbReference>
<dbReference type="AlphaFoldDB" id="A0A2N1J2Q3"/>
<dbReference type="Proteomes" id="UP000233248">
    <property type="component" value="Unassembled WGS sequence"/>
</dbReference>
<dbReference type="InterPro" id="IPR020846">
    <property type="entry name" value="MFS_dom"/>
</dbReference>
<keyword evidence="4 5" id="KW-0472">Membrane</keyword>
<evidence type="ECO:0000256" key="2">
    <source>
        <dbReference type="ARBA" id="ARBA00022692"/>
    </source>
</evidence>
<name>A0A2N1J2Q3_9BACT</name>
<evidence type="ECO:0000256" key="1">
    <source>
        <dbReference type="ARBA" id="ARBA00004141"/>
    </source>
</evidence>
<feature type="domain" description="Major facilitator superfamily (MFS) profile" evidence="6">
    <location>
        <begin position="15"/>
        <end position="388"/>
    </location>
</feature>
<evidence type="ECO:0000259" key="6">
    <source>
        <dbReference type="PROSITE" id="PS50850"/>
    </source>
</evidence>
<dbReference type="InterPro" id="IPR005829">
    <property type="entry name" value="Sugar_transporter_CS"/>
</dbReference>
<feature type="transmembrane region" description="Helical" evidence="5">
    <location>
        <begin position="247"/>
        <end position="266"/>
    </location>
</feature>
<dbReference type="CDD" id="cd17477">
    <property type="entry name" value="MFS_YcaD_like"/>
    <property type="match status" value="1"/>
</dbReference>
<keyword evidence="8" id="KW-1185">Reference proteome</keyword>
<dbReference type="PANTHER" id="PTHR23521:SF3">
    <property type="entry name" value="MFS TRANSPORTER"/>
    <property type="match status" value="1"/>
</dbReference>
<feature type="transmembrane region" description="Helical" evidence="5">
    <location>
        <begin position="86"/>
        <end position="105"/>
    </location>
</feature>
<organism evidence="7 8">
    <name type="scientific">Malaciobacter halophilus</name>
    <dbReference type="NCBI Taxonomy" id="197482"/>
    <lineage>
        <taxon>Bacteria</taxon>
        <taxon>Pseudomonadati</taxon>
        <taxon>Campylobacterota</taxon>
        <taxon>Epsilonproteobacteria</taxon>
        <taxon>Campylobacterales</taxon>
        <taxon>Arcobacteraceae</taxon>
        <taxon>Malaciobacter</taxon>
    </lineage>
</organism>
<dbReference type="InterPro" id="IPR011701">
    <property type="entry name" value="MFS"/>
</dbReference>
<feature type="transmembrane region" description="Helical" evidence="5">
    <location>
        <begin position="171"/>
        <end position="191"/>
    </location>
</feature>
<feature type="transmembrane region" description="Helical" evidence="5">
    <location>
        <begin position="52"/>
        <end position="74"/>
    </location>
</feature>
<feature type="transmembrane region" description="Helical" evidence="5">
    <location>
        <begin position="212"/>
        <end position="235"/>
    </location>
</feature>
<evidence type="ECO:0000313" key="8">
    <source>
        <dbReference type="Proteomes" id="UP000233248"/>
    </source>
</evidence>
<dbReference type="OrthoDB" id="9797524at2"/>
<feature type="transmembrane region" description="Helical" evidence="5">
    <location>
        <begin position="367"/>
        <end position="384"/>
    </location>
</feature>
<proteinExistence type="predicted"/>
<accession>A0A2N1J2Q3</accession>
<dbReference type="PROSITE" id="PS50850">
    <property type="entry name" value="MFS"/>
    <property type="match status" value="1"/>
</dbReference>
<feature type="transmembrane region" description="Helical" evidence="5">
    <location>
        <begin position="111"/>
        <end position="132"/>
    </location>
</feature>
<dbReference type="PROSITE" id="PS00216">
    <property type="entry name" value="SUGAR_TRANSPORT_1"/>
    <property type="match status" value="1"/>
</dbReference>
<evidence type="ECO:0000256" key="5">
    <source>
        <dbReference type="SAM" id="Phobius"/>
    </source>
</evidence>